<dbReference type="InterPro" id="IPR039420">
    <property type="entry name" value="WalR-like"/>
</dbReference>
<dbReference type="SMART" id="SM00862">
    <property type="entry name" value="Trans_reg_C"/>
    <property type="match status" value="1"/>
</dbReference>
<feature type="domain" description="OmpR/PhoB-type" evidence="9">
    <location>
        <begin position="147"/>
        <end position="247"/>
    </location>
</feature>
<evidence type="ECO:0000256" key="1">
    <source>
        <dbReference type="ARBA" id="ARBA00022553"/>
    </source>
</evidence>
<dbReference type="InterPro" id="IPR001867">
    <property type="entry name" value="OmpR/PhoB-type_DNA-bd"/>
</dbReference>
<sequence>MSAEQNFLPPVPYALPMVRPHILCVEDDAEIAQLLADVLEENGLSVSCVGSAAGMDAVLGRGGVDLVVLDLMLPGEDGLSICRRLRATSAIPIIIVTARGEQIDRIVGLEIGADDYVSKPFNSRELVARIRALLRRAAAPQPATTRERGLAFAGWRLDPAARELHDPEGVRISLTSVEFDLLLAFCRHPGRVLSREQLIELIHGGAAGPIERSIDVHISRIRQKIEADPRDPVMIKTVRLGGYVFTPGVETA</sequence>
<dbReference type="Gene3D" id="1.10.10.10">
    <property type="entry name" value="Winged helix-like DNA-binding domain superfamily/Winged helix DNA-binding domain"/>
    <property type="match status" value="1"/>
</dbReference>
<protein>
    <submittedName>
        <fullName evidence="10">Two-component system OmpR family response regulator</fullName>
    </submittedName>
</protein>
<comment type="caution">
    <text evidence="10">The sequence shown here is derived from an EMBL/GenBank/DDBJ whole genome shotgun (WGS) entry which is preliminary data.</text>
</comment>
<keyword evidence="2" id="KW-0902">Two-component regulatory system</keyword>
<keyword evidence="1 6" id="KW-0597">Phosphoprotein</keyword>
<accession>A0ABU0JBC4</accession>
<dbReference type="Gene3D" id="3.40.50.2300">
    <property type="match status" value="1"/>
</dbReference>
<feature type="modified residue" description="4-aspartylphosphate" evidence="6">
    <location>
        <position position="70"/>
    </location>
</feature>
<dbReference type="InterPro" id="IPR016032">
    <property type="entry name" value="Sig_transdc_resp-reg_C-effctor"/>
</dbReference>
<proteinExistence type="predicted"/>
<evidence type="ECO:0000259" key="8">
    <source>
        <dbReference type="PROSITE" id="PS50110"/>
    </source>
</evidence>
<evidence type="ECO:0000256" key="3">
    <source>
        <dbReference type="ARBA" id="ARBA00023015"/>
    </source>
</evidence>
<evidence type="ECO:0000259" key="9">
    <source>
        <dbReference type="PROSITE" id="PS51755"/>
    </source>
</evidence>
<reference evidence="10 11" key="1">
    <citation type="submission" date="2023-07" db="EMBL/GenBank/DDBJ databases">
        <title>Genomic Encyclopedia of Type Strains, Phase IV (KMG-IV): sequencing the most valuable type-strain genomes for metagenomic binning, comparative biology and taxonomic classification.</title>
        <authorList>
            <person name="Goeker M."/>
        </authorList>
    </citation>
    <scope>NUCLEOTIDE SEQUENCE [LARGE SCALE GENOMIC DNA]</scope>
    <source>
        <strain evidence="10 11">DSM 19619</strain>
    </source>
</reference>
<dbReference type="SUPFAM" id="SSF46894">
    <property type="entry name" value="C-terminal effector domain of the bipartite response regulators"/>
    <property type="match status" value="1"/>
</dbReference>
<dbReference type="Proteomes" id="UP001242480">
    <property type="component" value="Unassembled WGS sequence"/>
</dbReference>
<dbReference type="CDD" id="cd00383">
    <property type="entry name" value="trans_reg_C"/>
    <property type="match status" value="1"/>
</dbReference>
<feature type="domain" description="Response regulatory" evidence="8">
    <location>
        <begin position="21"/>
        <end position="134"/>
    </location>
</feature>
<dbReference type="SMART" id="SM00448">
    <property type="entry name" value="REC"/>
    <property type="match status" value="1"/>
</dbReference>
<dbReference type="SUPFAM" id="SSF52172">
    <property type="entry name" value="CheY-like"/>
    <property type="match status" value="1"/>
</dbReference>
<dbReference type="InterPro" id="IPR036388">
    <property type="entry name" value="WH-like_DNA-bd_sf"/>
</dbReference>
<dbReference type="InterPro" id="IPR001789">
    <property type="entry name" value="Sig_transdc_resp-reg_receiver"/>
</dbReference>
<evidence type="ECO:0000256" key="4">
    <source>
        <dbReference type="ARBA" id="ARBA00023125"/>
    </source>
</evidence>
<keyword evidence="3" id="KW-0805">Transcription regulation</keyword>
<dbReference type="Pfam" id="PF00072">
    <property type="entry name" value="Response_reg"/>
    <property type="match status" value="1"/>
</dbReference>
<organism evidence="10 11">
    <name type="scientific">Labrys wisconsinensis</name>
    <dbReference type="NCBI Taxonomy" id="425677"/>
    <lineage>
        <taxon>Bacteria</taxon>
        <taxon>Pseudomonadati</taxon>
        <taxon>Pseudomonadota</taxon>
        <taxon>Alphaproteobacteria</taxon>
        <taxon>Hyphomicrobiales</taxon>
        <taxon>Xanthobacteraceae</taxon>
        <taxon>Labrys</taxon>
    </lineage>
</organism>
<name>A0ABU0JBC4_9HYPH</name>
<keyword evidence="5" id="KW-0804">Transcription</keyword>
<dbReference type="PANTHER" id="PTHR48111:SF4">
    <property type="entry name" value="DNA-BINDING DUAL TRANSCRIPTIONAL REGULATOR OMPR"/>
    <property type="match status" value="1"/>
</dbReference>
<dbReference type="PROSITE" id="PS50110">
    <property type="entry name" value="RESPONSE_REGULATORY"/>
    <property type="match status" value="1"/>
</dbReference>
<feature type="DNA-binding region" description="OmpR/PhoB-type" evidence="7">
    <location>
        <begin position="147"/>
        <end position="247"/>
    </location>
</feature>
<evidence type="ECO:0000256" key="6">
    <source>
        <dbReference type="PROSITE-ProRule" id="PRU00169"/>
    </source>
</evidence>
<dbReference type="Pfam" id="PF00486">
    <property type="entry name" value="Trans_reg_C"/>
    <property type="match status" value="1"/>
</dbReference>
<evidence type="ECO:0000256" key="5">
    <source>
        <dbReference type="ARBA" id="ARBA00023163"/>
    </source>
</evidence>
<gene>
    <name evidence="10" type="ORF">QO011_004602</name>
</gene>
<dbReference type="EMBL" id="JAUSVX010000009">
    <property type="protein sequence ID" value="MDQ0471577.1"/>
    <property type="molecule type" value="Genomic_DNA"/>
</dbReference>
<dbReference type="PROSITE" id="PS51755">
    <property type="entry name" value="OMPR_PHOB"/>
    <property type="match status" value="1"/>
</dbReference>
<evidence type="ECO:0000313" key="10">
    <source>
        <dbReference type="EMBL" id="MDQ0471577.1"/>
    </source>
</evidence>
<dbReference type="PANTHER" id="PTHR48111">
    <property type="entry name" value="REGULATOR OF RPOS"/>
    <property type="match status" value="1"/>
</dbReference>
<dbReference type="Gene3D" id="6.10.250.690">
    <property type="match status" value="1"/>
</dbReference>
<dbReference type="InterPro" id="IPR011006">
    <property type="entry name" value="CheY-like_superfamily"/>
</dbReference>
<keyword evidence="4 7" id="KW-0238">DNA-binding</keyword>
<evidence type="ECO:0000256" key="7">
    <source>
        <dbReference type="PROSITE-ProRule" id="PRU01091"/>
    </source>
</evidence>
<evidence type="ECO:0000256" key="2">
    <source>
        <dbReference type="ARBA" id="ARBA00023012"/>
    </source>
</evidence>
<keyword evidence="11" id="KW-1185">Reference proteome</keyword>
<evidence type="ECO:0000313" key="11">
    <source>
        <dbReference type="Proteomes" id="UP001242480"/>
    </source>
</evidence>